<evidence type="ECO:0000259" key="2">
    <source>
        <dbReference type="PROSITE" id="PS50089"/>
    </source>
</evidence>
<evidence type="ECO:0000313" key="4">
    <source>
        <dbReference type="Proteomes" id="UP000000600"/>
    </source>
</evidence>
<dbReference type="PANTHER" id="PTHR14879:SF5">
    <property type="entry name" value="RING-TYPE DOMAIN-CONTAINING PROTEIN"/>
    <property type="match status" value="1"/>
</dbReference>
<dbReference type="Proteomes" id="UP000000600">
    <property type="component" value="Unassembled WGS sequence"/>
</dbReference>
<dbReference type="Gene3D" id="3.30.40.10">
    <property type="entry name" value="Zinc/RING finger domain, C3HC4 (zinc finger)"/>
    <property type="match status" value="1"/>
</dbReference>
<dbReference type="EMBL" id="CT868058">
    <property type="protein sequence ID" value="CAK68201.1"/>
    <property type="molecule type" value="Genomic_DNA"/>
</dbReference>
<accession>A0CBN4</accession>
<dbReference type="AlphaFoldDB" id="A0CBN4"/>
<dbReference type="GO" id="GO:0008270">
    <property type="term" value="F:zinc ion binding"/>
    <property type="evidence" value="ECO:0007669"/>
    <property type="project" value="UniProtKB-KW"/>
</dbReference>
<dbReference type="InterPro" id="IPR051728">
    <property type="entry name" value="RING-FYVE_E3_ubiquitin-ligase"/>
</dbReference>
<dbReference type="HOGENOM" id="CLU_492174_0_0_1"/>
<evidence type="ECO:0000256" key="1">
    <source>
        <dbReference type="PROSITE-ProRule" id="PRU00175"/>
    </source>
</evidence>
<dbReference type="OMA" id="YCETKIQ"/>
<evidence type="ECO:0000313" key="3">
    <source>
        <dbReference type="EMBL" id="CAK68201.1"/>
    </source>
</evidence>
<feature type="domain" description="RING-type" evidence="2">
    <location>
        <begin position="436"/>
        <end position="471"/>
    </location>
</feature>
<dbReference type="Pfam" id="PF13920">
    <property type="entry name" value="zf-C3HC4_3"/>
    <property type="match status" value="1"/>
</dbReference>
<keyword evidence="1" id="KW-0479">Metal-binding</keyword>
<dbReference type="OrthoDB" id="1711136at2759"/>
<dbReference type="PROSITE" id="PS50089">
    <property type="entry name" value="ZF_RING_2"/>
    <property type="match status" value="1"/>
</dbReference>
<organism evidence="3 4">
    <name type="scientific">Paramecium tetraurelia</name>
    <dbReference type="NCBI Taxonomy" id="5888"/>
    <lineage>
        <taxon>Eukaryota</taxon>
        <taxon>Sar</taxon>
        <taxon>Alveolata</taxon>
        <taxon>Ciliophora</taxon>
        <taxon>Intramacronucleata</taxon>
        <taxon>Oligohymenophorea</taxon>
        <taxon>Peniculida</taxon>
        <taxon>Parameciidae</taxon>
        <taxon>Paramecium</taxon>
    </lineage>
</organism>
<keyword evidence="1" id="KW-0862">Zinc</keyword>
<proteinExistence type="predicted"/>
<dbReference type="KEGG" id="ptm:GSPATT00036984001"/>
<dbReference type="InParanoid" id="A0CBN4"/>
<name>A0CBN4_PARTE</name>
<dbReference type="GeneID" id="5021374"/>
<dbReference type="RefSeq" id="XP_001435598.1">
    <property type="nucleotide sequence ID" value="XM_001435561.1"/>
</dbReference>
<keyword evidence="4" id="KW-1185">Reference proteome</keyword>
<dbReference type="SUPFAM" id="SSF57850">
    <property type="entry name" value="RING/U-box"/>
    <property type="match status" value="1"/>
</dbReference>
<reference evidence="3 4" key="1">
    <citation type="journal article" date="2006" name="Nature">
        <title>Global trends of whole-genome duplications revealed by the ciliate Paramecium tetraurelia.</title>
        <authorList>
            <consortium name="Genoscope"/>
            <person name="Aury J.-M."/>
            <person name="Jaillon O."/>
            <person name="Duret L."/>
            <person name="Noel B."/>
            <person name="Jubin C."/>
            <person name="Porcel B.M."/>
            <person name="Segurens B."/>
            <person name="Daubin V."/>
            <person name="Anthouard V."/>
            <person name="Aiach N."/>
            <person name="Arnaiz O."/>
            <person name="Billaut A."/>
            <person name="Beisson J."/>
            <person name="Blanc I."/>
            <person name="Bouhouche K."/>
            <person name="Camara F."/>
            <person name="Duharcourt S."/>
            <person name="Guigo R."/>
            <person name="Gogendeau D."/>
            <person name="Katinka M."/>
            <person name="Keller A.-M."/>
            <person name="Kissmehl R."/>
            <person name="Klotz C."/>
            <person name="Koll F."/>
            <person name="Le Moue A."/>
            <person name="Lepere C."/>
            <person name="Malinsky S."/>
            <person name="Nowacki M."/>
            <person name="Nowak J.K."/>
            <person name="Plattner H."/>
            <person name="Poulain J."/>
            <person name="Ruiz F."/>
            <person name="Serrano V."/>
            <person name="Zagulski M."/>
            <person name="Dessen P."/>
            <person name="Betermier M."/>
            <person name="Weissenbach J."/>
            <person name="Scarpelli C."/>
            <person name="Schachter V."/>
            <person name="Sperling L."/>
            <person name="Meyer E."/>
            <person name="Cohen J."/>
            <person name="Wincker P."/>
        </authorList>
    </citation>
    <scope>NUCLEOTIDE SEQUENCE [LARGE SCALE GENOMIC DNA]</scope>
    <source>
        <strain evidence="3 4">Stock d4-2</strain>
    </source>
</reference>
<dbReference type="PANTHER" id="PTHR14879">
    <property type="entry name" value="CASPASE REGULATOR, RING FINGER DOMAIN-CONTAINING"/>
    <property type="match status" value="1"/>
</dbReference>
<sequence>MIFQYPIQYQKITENFGLYIVISFLENLIKEFQQEQMNYLKIPLIKFGTTINHISLQQIVESPQKCAQIQLEDSSFNIYSCNFPELCRNILINKNLILLIQYEELIEFDDKIQNIFNLIQFAQVKKVLCFIVLAEPIKKCQWKMDIVKKYIDVSVSNFKFSNYTQPNYNIQSIHSQQSIFNSLRFFQTTPKEPDFNKTNDTLMQIISRNKNELEVALIQGIAIQSDFCYLENQTANNKPIQLTEIEGKLNYINSNEDQQIFRLKINDDSELKEQSFLSNTIFSVNKFNPQILFNPQFDSIEKRYEFYTNYRKTSDWSVIIGGGQYDIKNIEFATLNENTLKLTLSSSQFICTQKFSTNEGFKINSQILILNKTTEEIVVFGLVESDNFEIKLNQNKNPKQELQLMEQFHIPINDEDIIQNIARGELLQKGNHIAKCRICLEKLSDTLLVPCGHFRYCYDCQAEIQECLYCETKIQTRKKLEIKLIDQNKNDLLKELMWKHQDLLKCSFQQNLNIEQNLKINTMQNEINFSQYYCQKCNKSKGTEFAYCNKSHLISYCLECSKQTIKCEYMNCNENVICAGQIKFRFDE</sequence>
<keyword evidence="1" id="KW-0863">Zinc-finger</keyword>
<dbReference type="InterPro" id="IPR013083">
    <property type="entry name" value="Znf_RING/FYVE/PHD"/>
</dbReference>
<gene>
    <name evidence="3" type="ORF">GSPATT00036984001</name>
</gene>
<dbReference type="InterPro" id="IPR001841">
    <property type="entry name" value="Znf_RING"/>
</dbReference>
<protein>
    <recommendedName>
        <fullName evidence="2">RING-type domain-containing protein</fullName>
    </recommendedName>
</protein>